<evidence type="ECO:0000259" key="4">
    <source>
        <dbReference type="PROSITE" id="PS50118"/>
    </source>
</evidence>
<reference evidence="5" key="1">
    <citation type="submission" date="2023-10" db="EMBL/GenBank/DDBJ databases">
        <authorList>
            <person name="Chen Y."/>
            <person name="Shah S."/>
            <person name="Dougan E. K."/>
            <person name="Thang M."/>
            <person name="Chan C."/>
        </authorList>
    </citation>
    <scope>NUCLEOTIDE SEQUENCE [LARGE SCALE GENOMIC DNA]</scope>
</reference>
<feature type="DNA-binding region" description="HMG box" evidence="2">
    <location>
        <begin position="72"/>
        <end position="140"/>
    </location>
</feature>
<keyword evidence="2" id="KW-0539">Nucleus</keyword>
<evidence type="ECO:0000256" key="2">
    <source>
        <dbReference type="PROSITE-ProRule" id="PRU00267"/>
    </source>
</evidence>
<evidence type="ECO:0000313" key="5">
    <source>
        <dbReference type="EMBL" id="CAK0814706.1"/>
    </source>
</evidence>
<dbReference type="Proteomes" id="UP001189429">
    <property type="component" value="Unassembled WGS sequence"/>
</dbReference>
<dbReference type="InterPro" id="IPR009071">
    <property type="entry name" value="HMG_box_dom"/>
</dbReference>
<gene>
    <name evidence="5" type="ORF">PCOR1329_LOCUS18232</name>
</gene>
<feature type="compositionally biased region" description="Basic and acidic residues" evidence="3">
    <location>
        <begin position="341"/>
        <end position="360"/>
    </location>
</feature>
<comment type="caution">
    <text evidence="5">The sequence shown here is derived from an EMBL/GenBank/DDBJ whole genome shotgun (WGS) entry which is preliminary data.</text>
</comment>
<evidence type="ECO:0000256" key="3">
    <source>
        <dbReference type="SAM" id="MobiDB-lite"/>
    </source>
</evidence>
<dbReference type="PROSITE" id="PS50118">
    <property type="entry name" value="HMG_BOX_2"/>
    <property type="match status" value="3"/>
</dbReference>
<dbReference type="Pfam" id="PF00505">
    <property type="entry name" value="HMG_box"/>
    <property type="match status" value="3"/>
</dbReference>
<dbReference type="SUPFAM" id="SSF47095">
    <property type="entry name" value="HMG-box"/>
    <property type="match status" value="3"/>
</dbReference>
<dbReference type="SMART" id="SM00398">
    <property type="entry name" value="HMG"/>
    <property type="match status" value="3"/>
</dbReference>
<keyword evidence="6" id="KW-1185">Reference proteome</keyword>
<feature type="domain" description="HMG box" evidence="4">
    <location>
        <begin position="252"/>
        <end position="320"/>
    </location>
</feature>
<sequence length="383" mass="41830">MPWIPSNLWPSVRPASRGAEPLTAPGAMAVNRAGNRRSRACAPALALLGLAVGGLLAPCFDAASPQARVTPPKRPASSYMLWLNENRGRLQSELGTKNVAQIAKEAGRQWGEIEARVKSEYEGRVAALKREYDVELAKFVAAGGKVAKGGRNSKAKKDPNTPKRPMGAYFLWLSENRDRLQSELGTKNVAQIAKEAGRQWGEIEARVKSEYEGRAAALKREYDVEQDKIVAEGGKVAKGGKNSKARKDPNTPKRPMSAYFLWLSENRDRLQSELGTKNVAQIAKEAGRQWGEIEARVKSEYEGRAAALKREYDVEQDKIVAEGGKVAKGGKKPVAAGGEVAKGRREPKAKEDPNAPKEEFFSGSLNTPAELEQFRRSAALERG</sequence>
<feature type="DNA-binding region" description="HMG box" evidence="2">
    <location>
        <begin position="252"/>
        <end position="320"/>
    </location>
</feature>
<dbReference type="PANTHER" id="PTHR48112:SF22">
    <property type="entry name" value="MITOCHONDRIAL TRANSCRIPTION FACTOR A, ISOFORM B"/>
    <property type="match status" value="1"/>
</dbReference>
<dbReference type="InterPro" id="IPR036910">
    <property type="entry name" value="HMG_box_dom_sf"/>
</dbReference>
<dbReference type="InterPro" id="IPR050342">
    <property type="entry name" value="HMGB"/>
</dbReference>
<feature type="region of interest" description="Disordered" evidence="3">
    <location>
        <begin position="327"/>
        <end position="368"/>
    </location>
</feature>
<dbReference type="EMBL" id="CAUYUJ010005714">
    <property type="protein sequence ID" value="CAK0814706.1"/>
    <property type="molecule type" value="Genomic_DNA"/>
</dbReference>
<dbReference type="Gene3D" id="1.10.30.10">
    <property type="entry name" value="High mobility group box domain"/>
    <property type="match status" value="3"/>
</dbReference>
<protein>
    <recommendedName>
        <fullName evidence="4">HMG box domain-containing protein</fullName>
    </recommendedName>
</protein>
<organism evidence="5 6">
    <name type="scientific">Prorocentrum cordatum</name>
    <dbReference type="NCBI Taxonomy" id="2364126"/>
    <lineage>
        <taxon>Eukaryota</taxon>
        <taxon>Sar</taxon>
        <taxon>Alveolata</taxon>
        <taxon>Dinophyceae</taxon>
        <taxon>Prorocentrales</taxon>
        <taxon>Prorocentraceae</taxon>
        <taxon>Prorocentrum</taxon>
    </lineage>
</organism>
<name>A0ABN9R779_9DINO</name>
<evidence type="ECO:0000256" key="1">
    <source>
        <dbReference type="ARBA" id="ARBA00023125"/>
    </source>
</evidence>
<dbReference type="PANTHER" id="PTHR48112">
    <property type="entry name" value="HIGH MOBILITY GROUP PROTEIN DSP1"/>
    <property type="match status" value="1"/>
</dbReference>
<accession>A0ABN9R779</accession>
<feature type="domain" description="HMG box" evidence="4">
    <location>
        <begin position="162"/>
        <end position="230"/>
    </location>
</feature>
<evidence type="ECO:0000313" key="6">
    <source>
        <dbReference type="Proteomes" id="UP001189429"/>
    </source>
</evidence>
<proteinExistence type="predicted"/>
<feature type="DNA-binding region" description="HMG box" evidence="2">
    <location>
        <begin position="162"/>
        <end position="230"/>
    </location>
</feature>
<dbReference type="PRINTS" id="PR00886">
    <property type="entry name" value="HIGHMOBLTY12"/>
</dbReference>
<feature type="domain" description="HMG box" evidence="4">
    <location>
        <begin position="72"/>
        <end position="140"/>
    </location>
</feature>
<keyword evidence="1 2" id="KW-0238">DNA-binding</keyword>